<dbReference type="PANTHER" id="PTHR10903">
    <property type="entry name" value="GTPASE, IMAP FAMILY MEMBER-RELATED"/>
    <property type="match status" value="1"/>
</dbReference>
<evidence type="ECO:0000313" key="7">
    <source>
        <dbReference type="RefSeq" id="XP_035661745.1"/>
    </source>
</evidence>
<dbReference type="GO" id="GO:0005525">
    <property type="term" value="F:GTP binding"/>
    <property type="evidence" value="ECO:0007669"/>
    <property type="project" value="UniProtKB-KW"/>
</dbReference>
<dbReference type="Proteomes" id="UP000001554">
    <property type="component" value="Chromosome 18"/>
</dbReference>
<dbReference type="RefSeq" id="XP_035661745.1">
    <property type="nucleotide sequence ID" value="XM_035805852.1"/>
</dbReference>
<evidence type="ECO:0000256" key="4">
    <source>
        <dbReference type="SAM" id="MobiDB-lite"/>
    </source>
</evidence>
<feature type="domain" description="AIG1-type G" evidence="5">
    <location>
        <begin position="21"/>
        <end position="233"/>
    </location>
</feature>
<dbReference type="InterPro" id="IPR006703">
    <property type="entry name" value="G_AIG1"/>
</dbReference>
<dbReference type="Gene3D" id="3.40.50.300">
    <property type="entry name" value="P-loop containing nucleotide triphosphate hydrolases"/>
    <property type="match status" value="1"/>
</dbReference>
<gene>
    <name evidence="7" type="primary">LOC118405997</name>
</gene>
<dbReference type="SUPFAM" id="SSF52540">
    <property type="entry name" value="P-loop containing nucleoside triphosphate hydrolases"/>
    <property type="match status" value="1"/>
</dbReference>
<organism evidence="6 7">
    <name type="scientific">Branchiostoma floridae</name>
    <name type="common">Florida lancelet</name>
    <name type="synonym">Amphioxus</name>
    <dbReference type="NCBI Taxonomy" id="7739"/>
    <lineage>
        <taxon>Eukaryota</taxon>
        <taxon>Metazoa</taxon>
        <taxon>Chordata</taxon>
        <taxon>Cephalochordata</taxon>
        <taxon>Leptocardii</taxon>
        <taxon>Amphioxiformes</taxon>
        <taxon>Branchiostomatidae</taxon>
        <taxon>Branchiostoma</taxon>
    </lineage>
</organism>
<evidence type="ECO:0000313" key="6">
    <source>
        <dbReference type="Proteomes" id="UP000001554"/>
    </source>
</evidence>
<name>A0A9J7HNV6_BRAFL</name>
<evidence type="ECO:0000256" key="1">
    <source>
        <dbReference type="ARBA" id="ARBA00008535"/>
    </source>
</evidence>
<dbReference type="GeneID" id="118405997"/>
<sequence>MLEPRSQTPDVSPLAAQVHWQPPYNIVLLGRTGSGKSATGNSIVGDRVFEESDMGGSQTKNCDNAKACINGYILNVIDTPGFADTDVPHETVIQEISRVHLLAHSGIHAIILVFRFPPRFTDEEKRAYDSLLQMFRQDILKHVIILFTYGDDFEKKSERHGYTLEDCVFADSNPKWFKELLKHVKDRYVIFDNYTDDQYKKKSQRSKLLQKILEVMAGTKNQPYNNKYTKIASEKFEEALLALEDDKKQSTASGSTSKSTDVKESE</sequence>
<evidence type="ECO:0000259" key="5">
    <source>
        <dbReference type="PROSITE" id="PS51720"/>
    </source>
</evidence>
<proteinExistence type="inferred from homology"/>
<dbReference type="FunFam" id="3.40.50.300:FF:000840">
    <property type="entry name" value="Immune-associated nucleotide-binding protein 9"/>
    <property type="match status" value="1"/>
</dbReference>
<dbReference type="AlphaFoldDB" id="A0A9J7HNV6"/>
<feature type="non-terminal residue" evidence="7">
    <location>
        <position position="266"/>
    </location>
</feature>
<accession>A0A9J7HNV6</accession>
<protein>
    <submittedName>
        <fullName evidence="7">Immune-associated nucleotide-binding protein 1-like</fullName>
    </submittedName>
</protein>
<dbReference type="OMA" id="SRYSIML"/>
<reference evidence="6" key="1">
    <citation type="journal article" date="2020" name="Nat. Ecol. Evol.">
        <title>Deeply conserved synteny resolves early events in vertebrate evolution.</title>
        <authorList>
            <person name="Simakov O."/>
            <person name="Marletaz F."/>
            <person name="Yue J.X."/>
            <person name="O'Connell B."/>
            <person name="Jenkins J."/>
            <person name="Brandt A."/>
            <person name="Calef R."/>
            <person name="Tung C.H."/>
            <person name="Huang T.K."/>
            <person name="Schmutz J."/>
            <person name="Satoh N."/>
            <person name="Yu J.K."/>
            <person name="Putnam N.H."/>
            <person name="Green R.E."/>
            <person name="Rokhsar D.S."/>
        </authorList>
    </citation>
    <scope>NUCLEOTIDE SEQUENCE [LARGE SCALE GENOMIC DNA]</scope>
    <source>
        <strain evidence="6">S238N-H82</strain>
    </source>
</reference>
<dbReference type="PANTHER" id="PTHR10903:SF184">
    <property type="entry name" value="GTP-BINDING PROTEIN A"/>
    <property type="match status" value="1"/>
</dbReference>
<evidence type="ECO:0000256" key="2">
    <source>
        <dbReference type="ARBA" id="ARBA00022741"/>
    </source>
</evidence>
<dbReference type="KEGG" id="bfo:118405997"/>
<reference evidence="7" key="2">
    <citation type="submission" date="2025-08" db="UniProtKB">
        <authorList>
            <consortium name="RefSeq"/>
        </authorList>
    </citation>
    <scope>IDENTIFICATION</scope>
    <source>
        <strain evidence="7">S238N-H82</strain>
        <tissue evidence="7">Testes</tissue>
    </source>
</reference>
<feature type="region of interest" description="Disordered" evidence="4">
    <location>
        <begin position="246"/>
        <end position="266"/>
    </location>
</feature>
<keyword evidence="3" id="KW-0342">GTP-binding</keyword>
<keyword evidence="2" id="KW-0547">Nucleotide-binding</keyword>
<dbReference type="PROSITE" id="PS51720">
    <property type="entry name" value="G_AIG1"/>
    <property type="match status" value="1"/>
</dbReference>
<dbReference type="InterPro" id="IPR045058">
    <property type="entry name" value="GIMA/IAN/Toc"/>
</dbReference>
<feature type="compositionally biased region" description="Polar residues" evidence="4">
    <location>
        <begin position="250"/>
        <end position="259"/>
    </location>
</feature>
<comment type="similarity">
    <text evidence="1">Belongs to the TRAFAC class TrmE-Era-EngA-EngB-Septin-like GTPase superfamily. AIG1/Toc34/Toc159-like paraseptin GTPase family. IAN subfamily.</text>
</comment>
<dbReference type="Pfam" id="PF04548">
    <property type="entry name" value="AIG1"/>
    <property type="match status" value="1"/>
</dbReference>
<dbReference type="InterPro" id="IPR027417">
    <property type="entry name" value="P-loop_NTPase"/>
</dbReference>
<evidence type="ECO:0000256" key="3">
    <source>
        <dbReference type="ARBA" id="ARBA00023134"/>
    </source>
</evidence>
<dbReference type="OrthoDB" id="8954335at2759"/>
<keyword evidence="6" id="KW-1185">Reference proteome</keyword>